<reference evidence="1" key="1">
    <citation type="submission" date="2020-05" db="EMBL/GenBank/DDBJ databases">
        <authorList>
            <person name="Chiriac C."/>
            <person name="Salcher M."/>
            <person name="Ghai R."/>
            <person name="Kavagutti S V."/>
        </authorList>
    </citation>
    <scope>NUCLEOTIDE SEQUENCE</scope>
</reference>
<dbReference type="EMBL" id="CAFBPZ010000181">
    <property type="protein sequence ID" value="CAB5043185.1"/>
    <property type="molecule type" value="Genomic_DNA"/>
</dbReference>
<evidence type="ECO:0000313" key="1">
    <source>
        <dbReference type="EMBL" id="CAB5043185.1"/>
    </source>
</evidence>
<proteinExistence type="predicted"/>
<name>A0A6J7SPF6_9ZZZZ</name>
<organism evidence="1">
    <name type="scientific">freshwater metagenome</name>
    <dbReference type="NCBI Taxonomy" id="449393"/>
    <lineage>
        <taxon>unclassified sequences</taxon>
        <taxon>metagenomes</taxon>
        <taxon>ecological metagenomes</taxon>
    </lineage>
</organism>
<dbReference type="AlphaFoldDB" id="A0A6J7SPF6"/>
<gene>
    <name evidence="1" type="ORF">UFOPK4237_01715</name>
</gene>
<protein>
    <submittedName>
        <fullName evidence="1">Unannotated protein</fullName>
    </submittedName>
</protein>
<sequence length="84" mass="8819">MSRPYEVRLSLTQDSGYLGAASWADALCETTAIGFFNVTGELALCLALHAVRLAGVTFLGHVALLLSKTHVVGVSNCLIAADAR</sequence>
<accession>A0A6J7SPF6</accession>